<sequence length="1254" mass="130985">MLGARYRRVGGETEELHSAARSSAVPRSVIVRGVGAPCRAAVRVPGCALGSGGKEHASRAGSGLMGSSSASFMGTFLASSLGSPPSHPPHPSGPPSSPSSPSFRGGPHSSASQIWFPHSHEDRSTVPRPALAYAAQTGSLPRQRERGRGTGLGGGRGNPTPATPGYPRFSGSLAPTFLPMSHLDHPGNGSVLYGQHRFYDTQKDNFYLRSLPSQPPLLPANHSFPPISRAAPGHPLGSCSRERDSGGRGGVHKTLKEGVAERGGAPGPKEKERPGSKQEAKDRPPHGPQPLHGPHLHPSPLAGDSSRALERHKAALPVEYKDDPLSRGKHLSTCLLNSKTPNGDSAAKGPLSSCGGGGGAQARHAGDGGNARCSKEGVGGEMRISEHPPDCLERGQVLQHSVPSYSMPPPLTVSGGGNPGGFPCLQLHPHHPHHPPHPHPHHHPDFYCPAPPAPLPTPPAPDRGPASGGRDPKGAKPGPFPGTLPYPDCSHSGPPAGGQPPDASKGAAPAGGGAGGAGFPLQRDGQKVARIRHQPSGRPGADGSEPGHSGLLPPLPTWAEEQGKVFADSFCGGSRQQQAGTDPQGPQGPQAEGNPMKSLLRYGSQQPHVLLSQRSPFGGLGCLKSGGGGSSCALQEGKQTLPPRRAAAGDGDRPDCGGRGRDTGDSAHGEGEVRQPPVGIAVAVARQRDPPCRPPDGHASHSRAGRVLPTMKGIPRSVFPLDRDGEGERKRMCEDQLGLPCMDRERELFLRDNKERVEFPRIHPSSSCHGDLTSHLMVPGGASLQASQLGSDPAAHAHPAHHHWMPRTGSPSLWMPGHSYGIGHTLHQNVPPGFSPAMPGPLQPVLPLPQDPATQLVVLPAEPAAHPAAHHLAPITWASSLTRDRPSCAGGGQGSRDVALRLSEGEQCGLLSHTQSRCTEPVGPLSHSSCVHSFYGNTLQHHQHRATQAMETQHRHSHAQTQRKMEDSSSELEDLLSNPQTPKPAKPFSFTPSSKSTPSPGACAARLSPCCRSPPSLRPHPKSTPSTPCPAPSPATAPRSPALSPAPTRPPKAAESQDKRAEGQPPQDYPQSLEPDLPPEYTYPTMGYRGGPSPQDVRLAEPADLEAEAKPDAVEPRWGVEVGRAESSHTHPELLEQKEAELFLCSAAEAEITDPAPVCRALEAAAGDDPSVTHEGGAGEGQEEEEEPEEGPEETLHSGDPGDIPAPAVAGEEEPGRELTANEDLEELCSPLPTPPPATPLSQTPPPGSGAWSC</sequence>
<feature type="region of interest" description="Disordered" evidence="1">
    <location>
        <begin position="217"/>
        <end position="307"/>
    </location>
</feature>
<feature type="compositionally biased region" description="Basic and acidic residues" evidence="1">
    <location>
        <begin position="9"/>
        <end position="18"/>
    </location>
</feature>
<feature type="region of interest" description="Disordered" evidence="1">
    <location>
        <begin position="626"/>
        <end position="677"/>
    </location>
</feature>
<feature type="region of interest" description="Disordered" evidence="1">
    <location>
        <begin position="410"/>
        <end position="521"/>
    </location>
</feature>
<feature type="region of interest" description="Disordered" evidence="1">
    <location>
        <begin position="46"/>
        <end position="114"/>
    </location>
</feature>
<feature type="region of interest" description="Disordered" evidence="1">
    <location>
        <begin position="339"/>
        <end position="375"/>
    </location>
</feature>
<dbReference type="OrthoDB" id="6426227at2759"/>
<feature type="compositionally biased region" description="Low complexity" evidence="1">
    <location>
        <begin position="99"/>
        <end position="110"/>
    </location>
</feature>
<feature type="compositionally biased region" description="Low complexity" evidence="1">
    <location>
        <begin position="986"/>
        <end position="1015"/>
    </location>
</feature>
<feature type="compositionally biased region" description="Pro residues" evidence="1">
    <location>
        <begin position="1232"/>
        <end position="1248"/>
    </location>
</feature>
<dbReference type="EMBL" id="JAFDVH010000001">
    <property type="protein sequence ID" value="KAG7491210.1"/>
    <property type="molecule type" value="Genomic_DNA"/>
</dbReference>
<name>A0A9D3QIJ0_MEGAT</name>
<gene>
    <name evidence="2" type="ORF">MATL_G00000660</name>
</gene>
<feature type="region of interest" description="Disordered" evidence="1">
    <location>
        <begin position="1"/>
        <end position="24"/>
    </location>
</feature>
<feature type="region of interest" description="Disordered" evidence="1">
    <location>
        <begin position="943"/>
        <end position="1117"/>
    </location>
</feature>
<feature type="compositionally biased region" description="Basic residues" evidence="1">
    <location>
        <begin position="428"/>
        <end position="442"/>
    </location>
</feature>
<organism evidence="2 3">
    <name type="scientific">Megalops atlanticus</name>
    <name type="common">Tarpon</name>
    <name type="synonym">Clupea gigantea</name>
    <dbReference type="NCBI Taxonomy" id="7932"/>
    <lineage>
        <taxon>Eukaryota</taxon>
        <taxon>Metazoa</taxon>
        <taxon>Chordata</taxon>
        <taxon>Craniata</taxon>
        <taxon>Vertebrata</taxon>
        <taxon>Euteleostomi</taxon>
        <taxon>Actinopterygii</taxon>
        <taxon>Neopterygii</taxon>
        <taxon>Teleostei</taxon>
        <taxon>Elopiformes</taxon>
        <taxon>Megalopidae</taxon>
        <taxon>Megalops</taxon>
    </lineage>
</organism>
<evidence type="ECO:0008006" key="4">
    <source>
        <dbReference type="Google" id="ProtNLM"/>
    </source>
</evidence>
<evidence type="ECO:0000313" key="3">
    <source>
        <dbReference type="Proteomes" id="UP001046870"/>
    </source>
</evidence>
<feature type="region of interest" description="Disordered" evidence="1">
    <location>
        <begin position="533"/>
        <end position="603"/>
    </location>
</feature>
<protein>
    <recommendedName>
        <fullName evidence="4">BAH domain and coiled-coil containing 1</fullName>
    </recommendedName>
</protein>
<feature type="compositionally biased region" description="Acidic residues" evidence="1">
    <location>
        <begin position="1181"/>
        <end position="1193"/>
    </location>
</feature>
<dbReference type="Proteomes" id="UP001046870">
    <property type="component" value="Chromosome 1"/>
</dbReference>
<evidence type="ECO:0000256" key="1">
    <source>
        <dbReference type="SAM" id="MobiDB-lite"/>
    </source>
</evidence>
<feature type="region of interest" description="Disordered" evidence="1">
    <location>
        <begin position="1161"/>
        <end position="1254"/>
    </location>
</feature>
<evidence type="ECO:0000313" key="2">
    <source>
        <dbReference type="EMBL" id="KAG7491210.1"/>
    </source>
</evidence>
<feature type="compositionally biased region" description="Low complexity" evidence="1">
    <location>
        <begin position="289"/>
        <end position="303"/>
    </location>
</feature>
<dbReference type="InterPro" id="IPR052429">
    <property type="entry name" value="BAH_domain_protein"/>
</dbReference>
<reference evidence="2" key="1">
    <citation type="submission" date="2021-01" db="EMBL/GenBank/DDBJ databases">
        <authorList>
            <person name="Zahm M."/>
            <person name="Roques C."/>
            <person name="Cabau C."/>
            <person name="Klopp C."/>
            <person name="Donnadieu C."/>
            <person name="Jouanno E."/>
            <person name="Lampietro C."/>
            <person name="Louis A."/>
            <person name="Herpin A."/>
            <person name="Echchiki A."/>
            <person name="Berthelot C."/>
            <person name="Parey E."/>
            <person name="Roest-Crollius H."/>
            <person name="Braasch I."/>
            <person name="Postlethwait J."/>
            <person name="Bobe J."/>
            <person name="Montfort J."/>
            <person name="Bouchez O."/>
            <person name="Begum T."/>
            <person name="Mejri S."/>
            <person name="Adams A."/>
            <person name="Chen W.-J."/>
            <person name="Guiguen Y."/>
        </authorList>
    </citation>
    <scope>NUCLEOTIDE SEQUENCE</scope>
    <source>
        <strain evidence="2">YG-15Mar2019-1</strain>
        <tissue evidence="2">Brain</tissue>
    </source>
</reference>
<feature type="compositionally biased region" description="Pro residues" evidence="1">
    <location>
        <begin position="449"/>
        <end position="462"/>
    </location>
</feature>
<feature type="compositionally biased region" description="Pro residues" evidence="1">
    <location>
        <begin position="85"/>
        <end position="98"/>
    </location>
</feature>
<feature type="region of interest" description="Disordered" evidence="1">
    <location>
        <begin position="134"/>
        <end position="164"/>
    </location>
</feature>
<feature type="compositionally biased region" description="Basic and acidic residues" evidence="1">
    <location>
        <begin position="268"/>
        <end position="285"/>
    </location>
</feature>
<comment type="caution">
    <text evidence="2">The sequence shown here is derived from an EMBL/GenBank/DDBJ whole genome shotgun (WGS) entry which is preliminary data.</text>
</comment>
<feature type="compositionally biased region" description="Basic and acidic residues" evidence="1">
    <location>
        <begin position="650"/>
        <end position="673"/>
    </location>
</feature>
<feature type="compositionally biased region" description="Low complexity" evidence="1">
    <location>
        <begin position="59"/>
        <end position="71"/>
    </location>
</feature>
<dbReference type="PANTHER" id="PTHR12505:SF22">
    <property type="entry name" value="BAH AND COILED-COIL DOMAIN-CONTAINING PROTEIN 1"/>
    <property type="match status" value="1"/>
</dbReference>
<feature type="compositionally biased region" description="Acidic residues" evidence="1">
    <location>
        <begin position="1211"/>
        <end position="1227"/>
    </location>
</feature>
<feature type="compositionally biased region" description="Gly residues" evidence="1">
    <location>
        <begin position="509"/>
        <end position="518"/>
    </location>
</feature>
<proteinExistence type="predicted"/>
<accession>A0A9D3QIJ0</accession>
<dbReference type="AlphaFoldDB" id="A0A9D3QIJ0"/>
<feature type="compositionally biased region" description="Low complexity" evidence="1">
    <location>
        <begin position="1036"/>
        <end position="1046"/>
    </location>
</feature>
<dbReference type="PANTHER" id="PTHR12505">
    <property type="entry name" value="PHD FINGER TRANSCRIPTION FACTOR"/>
    <property type="match status" value="1"/>
</dbReference>
<keyword evidence="3" id="KW-1185">Reference proteome</keyword>